<dbReference type="EMBL" id="JAKJXP020000006">
    <property type="protein sequence ID" value="KAK7756629.1"/>
    <property type="molecule type" value="Genomic_DNA"/>
</dbReference>
<evidence type="ECO:0000313" key="2">
    <source>
        <dbReference type="EMBL" id="KAK7756629.1"/>
    </source>
</evidence>
<gene>
    <name evidence="2" type="ORF">SLS62_001466</name>
</gene>
<organism evidence="2 3">
    <name type="scientific">Diatrype stigma</name>
    <dbReference type="NCBI Taxonomy" id="117547"/>
    <lineage>
        <taxon>Eukaryota</taxon>
        <taxon>Fungi</taxon>
        <taxon>Dikarya</taxon>
        <taxon>Ascomycota</taxon>
        <taxon>Pezizomycotina</taxon>
        <taxon>Sordariomycetes</taxon>
        <taxon>Xylariomycetidae</taxon>
        <taxon>Xylariales</taxon>
        <taxon>Diatrypaceae</taxon>
        <taxon>Diatrype</taxon>
    </lineage>
</organism>
<protein>
    <submittedName>
        <fullName evidence="2">Uncharacterized protein</fullName>
    </submittedName>
</protein>
<feature type="region of interest" description="Disordered" evidence="1">
    <location>
        <begin position="69"/>
        <end position="117"/>
    </location>
</feature>
<evidence type="ECO:0000256" key="1">
    <source>
        <dbReference type="SAM" id="MobiDB-lite"/>
    </source>
</evidence>
<name>A0AAN9V8Q7_9PEZI</name>
<evidence type="ECO:0000313" key="3">
    <source>
        <dbReference type="Proteomes" id="UP001320420"/>
    </source>
</evidence>
<sequence>MGKVKHGRPGICTDCAGYFAHFGNLSNQILESFLEYKKSKGWNKKRVDPMVVSLEKYVHPNILNTLLDSAQPFRPHSPMRAGPSNSNNHPLHLQPPPAVRPTKSAERRAERRPPTAFEHTVKPVSECSYDNNEDGEFTEIPLSDPYINAGDGNSIPLQPIPRGHSVSPCSIVRRITDEAERLYPNPESPAFPGVPKLTAPPKHRRGRRLPRGTDETAAAEAAAAAKSATTFPVVVLKAPASDSDLGIAGAVLSPPASDVSIPITAAKAAAIVSAGLDHSDGNGERRRRHLFAPGGVSAATGEKSALVRALSLETLAESQIEPAPRCAQHPGDAHDFACGGCRSTMFREQRFLVTTTDEHGNQRRVRSRSVAVPAGQRASFYPEESEGGWI</sequence>
<feature type="compositionally biased region" description="Basic residues" evidence="1">
    <location>
        <begin position="201"/>
        <end position="210"/>
    </location>
</feature>
<feature type="compositionally biased region" description="Basic and acidic residues" evidence="1">
    <location>
        <begin position="103"/>
        <end position="113"/>
    </location>
</feature>
<proteinExistence type="predicted"/>
<dbReference type="AlphaFoldDB" id="A0AAN9V8Q7"/>
<keyword evidence="3" id="KW-1185">Reference proteome</keyword>
<reference evidence="2 3" key="1">
    <citation type="submission" date="2024-02" db="EMBL/GenBank/DDBJ databases">
        <title>De novo assembly and annotation of 12 fungi associated with fruit tree decline syndrome in Ontario, Canada.</title>
        <authorList>
            <person name="Sulman M."/>
            <person name="Ellouze W."/>
            <person name="Ilyukhin E."/>
        </authorList>
    </citation>
    <scope>NUCLEOTIDE SEQUENCE [LARGE SCALE GENOMIC DNA]</scope>
    <source>
        <strain evidence="2 3">M11/M66-122</strain>
    </source>
</reference>
<dbReference type="Proteomes" id="UP001320420">
    <property type="component" value="Unassembled WGS sequence"/>
</dbReference>
<feature type="region of interest" description="Disordered" evidence="1">
    <location>
        <begin position="183"/>
        <end position="212"/>
    </location>
</feature>
<comment type="caution">
    <text evidence="2">The sequence shown here is derived from an EMBL/GenBank/DDBJ whole genome shotgun (WGS) entry which is preliminary data.</text>
</comment>
<accession>A0AAN9V8Q7</accession>